<evidence type="ECO:0000256" key="3">
    <source>
        <dbReference type="ARBA" id="ARBA00022777"/>
    </source>
</evidence>
<dbReference type="RefSeq" id="WP_098061686.1">
    <property type="nucleotide sequence ID" value="NZ_PDEP01000004.1"/>
</dbReference>
<evidence type="ECO:0000256" key="1">
    <source>
        <dbReference type="ARBA" id="ARBA00010688"/>
    </source>
</evidence>
<proteinExistence type="inferred from homology"/>
<keyword evidence="6" id="KW-1185">Reference proteome</keyword>
<dbReference type="Proteomes" id="UP000221024">
    <property type="component" value="Unassembled WGS sequence"/>
</dbReference>
<keyword evidence="2" id="KW-0808">Transferase</keyword>
<evidence type="ECO:0000256" key="2">
    <source>
        <dbReference type="ARBA" id="ARBA00022679"/>
    </source>
</evidence>
<dbReference type="InterPro" id="IPR002173">
    <property type="entry name" value="Carboh/pur_kinase_PfkB_CS"/>
</dbReference>
<protein>
    <submittedName>
        <fullName evidence="5">Carbohydrate kinase</fullName>
    </submittedName>
</protein>
<organism evidence="5 6">
    <name type="scientific">Longimonas halophila</name>
    <dbReference type="NCBI Taxonomy" id="1469170"/>
    <lineage>
        <taxon>Bacteria</taxon>
        <taxon>Pseudomonadati</taxon>
        <taxon>Rhodothermota</taxon>
        <taxon>Rhodothermia</taxon>
        <taxon>Rhodothermales</taxon>
        <taxon>Salisaetaceae</taxon>
        <taxon>Longimonas</taxon>
    </lineage>
</organism>
<dbReference type="GO" id="GO:0016301">
    <property type="term" value="F:kinase activity"/>
    <property type="evidence" value="ECO:0007669"/>
    <property type="project" value="UniProtKB-KW"/>
</dbReference>
<dbReference type="InterPro" id="IPR050306">
    <property type="entry name" value="PfkB_Carbo_kinase"/>
</dbReference>
<feature type="domain" description="Carbohydrate kinase PfkB" evidence="4">
    <location>
        <begin position="22"/>
        <end position="281"/>
    </location>
</feature>
<dbReference type="PROSITE" id="PS00584">
    <property type="entry name" value="PFKB_KINASES_2"/>
    <property type="match status" value="1"/>
</dbReference>
<dbReference type="EMBL" id="PDEP01000004">
    <property type="protein sequence ID" value="PEN07962.1"/>
    <property type="molecule type" value="Genomic_DNA"/>
</dbReference>
<dbReference type="Pfam" id="PF00294">
    <property type="entry name" value="PfkB"/>
    <property type="match status" value="1"/>
</dbReference>
<gene>
    <name evidence="5" type="ORF">CRI93_05830</name>
</gene>
<dbReference type="OrthoDB" id="9813569at2"/>
<keyword evidence="3 5" id="KW-0418">Kinase</keyword>
<dbReference type="InterPro" id="IPR029056">
    <property type="entry name" value="Ribokinase-like"/>
</dbReference>
<evidence type="ECO:0000259" key="4">
    <source>
        <dbReference type="Pfam" id="PF00294"/>
    </source>
</evidence>
<name>A0A2H3P6K0_9BACT</name>
<accession>A0A2H3P6K0</accession>
<sequence length="301" mass="31911">MPHDILCMGEVLWDALPDGLFLGGAPFNVACHLHALGEHAAFVSRVGDDVLGHEALRRLKARGLGADLMQIDASLPTGFVRVALSHSGEPDYEIVEPAAWDAITLTDALRQRAKHADAIVVGSLAQRAATSRQTIQAATQADALIVFDVNMRPPYIDQSVIEATLRAADVVKMNEDEMQRICTWFNLPDDPEAALHALADRFSCRALCVTRGAAGARLWHAGRLHTTSGHDIAVADTVGAGDAFLAALLTGLVAGRTGPTLLDLANRLGAYVASRSGATPTYPLTTLDDIATLDLTDVAPA</sequence>
<dbReference type="AlphaFoldDB" id="A0A2H3P6K0"/>
<comment type="similarity">
    <text evidence="1">Belongs to the carbohydrate kinase PfkB family.</text>
</comment>
<evidence type="ECO:0000313" key="6">
    <source>
        <dbReference type="Proteomes" id="UP000221024"/>
    </source>
</evidence>
<dbReference type="SUPFAM" id="SSF53613">
    <property type="entry name" value="Ribokinase-like"/>
    <property type="match status" value="1"/>
</dbReference>
<comment type="caution">
    <text evidence="5">The sequence shown here is derived from an EMBL/GenBank/DDBJ whole genome shotgun (WGS) entry which is preliminary data.</text>
</comment>
<evidence type="ECO:0000313" key="5">
    <source>
        <dbReference type="EMBL" id="PEN07962.1"/>
    </source>
</evidence>
<dbReference type="PANTHER" id="PTHR43085">
    <property type="entry name" value="HEXOKINASE FAMILY MEMBER"/>
    <property type="match status" value="1"/>
</dbReference>
<reference evidence="5 6" key="1">
    <citation type="submission" date="2017-10" db="EMBL/GenBank/DDBJ databases">
        <title>Draft genome of Longimonas halophila.</title>
        <authorList>
            <person name="Goh K.M."/>
            <person name="Shamsir M.S."/>
            <person name="Lim S.W."/>
        </authorList>
    </citation>
    <scope>NUCLEOTIDE SEQUENCE [LARGE SCALE GENOMIC DNA]</scope>
    <source>
        <strain evidence="5 6">KCTC 42399</strain>
    </source>
</reference>
<dbReference type="InterPro" id="IPR011611">
    <property type="entry name" value="PfkB_dom"/>
</dbReference>
<dbReference type="PANTHER" id="PTHR43085:SF57">
    <property type="entry name" value="CARBOHYDRATE KINASE PFKB DOMAIN-CONTAINING PROTEIN"/>
    <property type="match status" value="1"/>
</dbReference>
<dbReference type="CDD" id="cd01167">
    <property type="entry name" value="bac_FRK"/>
    <property type="match status" value="1"/>
</dbReference>
<dbReference type="Gene3D" id="3.40.1190.20">
    <property type="match status" value="1"/>
</dbReference>
<dbReference type="PROSITE" id="PS00583">
    <property type="entry name" value="PFKB_KINASES_1"/>
    <property type="match status" value="1"/>
</dbReference>